<proteinExistence type="predicted"/>
<evidence type="ECO:0000313" key="2">
    <source>
        <dbReference type="Proteomes" id="UP001066276"/>
    </source>
</evidence>
<sequence>MLVRWAFAAFSGERGCRPALDWVAGVYRGGKLQSFDHPEEVWRWLEMWDKVSPGPSGRSGVDSAHTSGVDDTAWRRCGDGLLRVSAQRCDNSVSRI</sequence>
<gene>
    <name evidence="1" type="ORF">NDU88_006089</name>
</gene>
<dbReference type="Proteomes" id="UP001066276">
    <property type="component" value="Chromosome 1_2"/>
</dbReference>
<dbReference type="EMBL" id="JANPWB010000002">
    <property type="protein sequence ID" value="KAJ1210727.1"/>
    <property type="molecule type" value="Genomic_DNA"/>
</dbReference>
<organism evidence="1 2">
    <name type="scientific">Pleurodeles waltl</name>
    <name type="common">Iberian ribbed newt</name>
    <dbReference type="NCBI Taxonomy" id="8319"/>
    <lineage>
        <taxon>Eukaryota</taxon>
        <taxon>Metazoa</taxon>
        <taxon>Chordata</taxon>
        <taxon>Craniata</taxon>
        <taxon>Vertebrata</taxon>
        <taxon>Euteleostomi</taxon>
        <taxon>Amphibia</taxon>
        <taxon>Batrachia</taxon>
        <taxon>Caudata</taxon>
        <taxon>Salamandroidea</taxon>
        <taxon>Salamandridae</taxon>
        <taxon>Pleurodelinae</taxon>
        <taxon>Pleurodeles</taxon>
    </lineage>
</organism>
<name>A0AAV7W9S9_PLEWA</name>
<protein>
    <submittedName>
        <fullName evidence="1">Uncharacterized protein</fullName>
    </submittedName>
</protein>
<evidence type="ECO:0000313" key="1">
    <source>
        <dbReference type="EMBL" id="KAJ1210727.1"/>
    </source>
</evidence>
<comment type="caution">
    <text evidence="1">The sequence shown here is derived from an EMBL/GenBank/DDBJ whole genome shotgun (WGS) entry which is preliminary data.</text>
</comment>
<keyword evidence="2" id="KW-1185">Reference proteome</keyword>
<dbReference type="AlphaFoldDB" id="A0AAV7W9S9"/>
<accession>A0AAV7W9S9</accession>
<reference evidence="1" key="1">
    <citation type="journal article" date="2022" name="bioRxiv">
        <title>Sequencing and chromosome-scale assembly of the giantPleurodeles waltlgenome.</title>
        <authorList>
            <person name="Brown T."/>
            <person name="Elewa A."/>
            <person name="Iarovenko S."/>
            <person name="Subramanian E."/>
            <person name="Araus A.J."/>
            <person name="Petzold A."/>
            <person name="Susuki M."/>
            <person name="Suzuki K.-i.T."/>
            <person name="Hayashi T."/>
            <person name="Toyoda A."/>
            <person name="Oliveira C."/>
            <person name="Osipova E."/>
            <person name="Leigh N.D."/>
            <person name="Simon A."/>
            <person name="Yun M.H."/>
        </authorList>
    </citation>
    <scope>NUCLEOTIDE SEQUENCE</scope>
    <source>
        <strain evidence="1">20211129_DDA</strain>
        <tissue evidence="1">Liver</tissue>
    </source>
</reference>